<name>A0A7D9EKQ4_PARCT</name>
<dbReference type="AlphaFoldDB" id="A0A7D9EKQ4"/>
<gene>
    <name evidence="1" type="ORF">PACLA_8A083921</name>
</gene>
<sequence length="58" mass="6638">MARRRYCSLIRRLTFPPSKSGCTQANEQFDGDMMKYADDTNVSEHIVDHADITVLCKT</sequence>
<dbReference type="Proteomes" id="UP001152795">
    <property type="component" value="Unassembled WGS sequence"/>
</dbReference>
<keyword evidence="2" id="KW-1185">Reference proteome</keyword>
<evidence type="ECO:0000313" key="2">
    <source>
        <dbReference type="Proteomes" id="UP001152795"/>
    </source>
</evidence>
<dbReference type="EMBL" id="CACRXK020006863">
    <property type="protein sequence ID" value="CAB4010663.1"/>
    <property type="molecule type" value="Genomic_DNA"/>
</dbReference>
<proteinExistence type="predicted"/>
<evidence type="ECO:0000313" key="1">
    <source>
        <dbReference type="EMBL" id="CAB4010663.1"/>
    </source>
</evidence>
<reference evidence="1" key="1">
    <citation type="submission" date="2020-04" db="EMBL/GenBank/DDBJ databases">
        <authorList>
            <person name="Alioto T."/>
            <person name="Alioto T."/>
            <person name="Gomez Garrido J."/>
        </authorList>
    </citation>
    <scope>NUCLEOTIDE SEQUENCE</scope>
    <source>
        <strain evidence="1">A484AB</strain>
    </source>
</reference>
<comment type="caution">
    <text evidence="1">The sequence shown here is derived from an EMBL/GenBank/DDBJ whole genome shotgun (WGS) entry which is preliminary data.</text>
</comment>
<protein>
    <submittedName>
        <fullName evidence="1">Uncharacterized protein</fullName>
    </submittedName>
</protein>
<organism evidence="1 2">
    <name type="scientific">Paramuricea clavata</name>
    <name type="common">Red gorgonian</name>
    <name type="synonym">Violescent sea-whip</name>
    <dbReference type="NCBI Taxonomy" id="317549"/>
    <lineage>
        <taxon>Eukaryota</taxon>
        <taxon>Metazoa</taxon>
        <taxon>Cnidaria</taxon>
        <taxon>Anthozoa</taxon>
        <taxon>Octocorallia</taxon>
        <taxon>Malacalcyonacea</taxon>
        <taxon>Plexauridae</taxon>
        <taxon>Paramuricea</taxon>
    </lineage>
</organism>
<accession>A0A7D9EKQ4</accession>